<keyword evidence="2" id="KW-1185">Reference proteome</keyword>
<dbReference type="Proteomes" id="UP000054359">
    <property type="component" value="Unassembled WGS sequence"/>
</dbReference>
<organism evidence="1 2">
    <name type="scientific">Stegodyphus mimosarum</name>
    <name type="common">African social velvet spider</name>
    <dbReference type="NCBI Taxonomy" id="407821"/>
    <lineage>
        <taxon>Eukaryota</taxon>
        <taxon>Metazoa</taxon>
        <taxon>Ecdysozoa</taxon>
        <taxon>Arthropoda</taxon>
        <taxon>Chelicerata</taxon>
        <taxon>Arachnida</taxon>
        <taxon>Araneae</taxon>
        <taxon>Araneomorphae</taxon>
        <taxon>Entelegynae</taxon>
        <taxon>Eresoidea</taxon>
        <taxon>Eresidae</taxon>
        <taxon>Stegodyphus</taxon>
    </lineage>
</organism>
<proteinExistence type="predicted"/>
<sequence length="49" mass="5667">MIVENGSLTVHALYFCGLTSLIMCNCAEVYEKDYIIKSNEFASQWSEKW</sequence>
<feature type="non-terminal residue" evidence="1">
    <location>
        <position position="49"/>
    </location>
</feature>
<name>A0A087T9M0_STEMI</name>
<evidence type="ECO:0000313" key="1">
    <source>
        <dbReference type="EMBL" id="KFM61809.1"/>
    </source>
</evidence>
<accession>A0A087T9M0</accession>
<dbReference type="AlphaFoldDB" id="A0A087T9M0"/>
<reference evidence="1 2" key="1">
    <citation type="submission" date="2013-11" db="EMBL/GenBank/DDBJ databases">
        <title>Genome sequencing of Stegodyphus mimosarum.</title>
        <authorList>
            <person name="Bechsgaard J."/>
        </authorList>
    </citation>
    <scope>NUCLEOTIDE SEQUENCE [LARGE SCALE GENOMIC DNA]</scope>
</reference>
<gene>
    <name evidence="1" type="ORF">X975_17068</name>
</gene>
<evidence type="ECO:0000313" key="2">
    <source>
        <dbReference type="Proteomes" id="UP000054359"/>
    </source>
</evidence>
<protein>
    <submittedName>
        <fullName evidence="1">Uncharacterized protein</fullName>
    </submittedName>
</protein>
<dbReference type="EMBL" id="KK114169">
    <property type="protein sequence ID" value="KFM61809.1"/>
    <property type="molecule type" value="Genomic_DNA"/>
</dbReference>